<protein>
    <recommendedName>
        <fullName evidence="3">Arginine/serine-rich protein 1</fullName>
    </recommendedName>
</protein>
<dbReference type="AlphaFoldDB" id="A0A401RXI5"/>
<comment type="subcellular location">
    <subcellularLocation>
        <location evidence="1">Nucleus</location>
    </subcellularLocation>
</comment>
<proteinExistence type="inferred from homology"/>
<feature type="non-terminal residue" evidence="8">
    <location>
        <position position="1"/>
    </location>
</feature>
<feature type="region of interest" description="Disordered" evidence="7">
    <location>
        <begin position="302"/>
        <end position="323"/>
    </location>
</feature>
<organism evidence="8 9">
    <name type="scientific">Chiloscyllium punctatum</name>
    <name type="common">Brownbanded bambooshark</name>
    <name type="synonym">Hemiscyllium punctatum</name>
    <dbReference type="NCBI Taxonomy" id="137246"/>
    <lineage>
        <taxon>Eukaryota</taxon>
        <taxon>Metazoa</taxon>
        <taxon>Chordata</taxon>
        <taxon>Craniata</taxon>
        <taxon>Vertebrata</taxon>
        <taxon>Chondrichthyes</taxon>
        <taxon>Elasmobranchii</taxon>
        <taxon>Galeomorphii</taxon>
        <taxon>Galeoidea</taxon>
        <taxon>Orectolobiformes</taxon>
        <taxon>Hemiscylliidae</taxon>
        <taxon>Chiloscyllium</taxon>
    </lineage>
</organism>
<dbReference type="STRING" id="137246.A0A401RXI5"/>
<comment type="function">
    <text evidence="6">Probably acts as a spliceosomal factor that contributes to spliceosome assembly and regulates the isoform switching of proteins such as PARP6.</text>
</comment>
<dbReference type="PANTHER" id="PTHR47622">
    <property type="entry name" value="ARGININE/SERINE-RICH PROTEIN 1"/>
    <property type="match status" value="1"/>
</dbReference>
<dbReference type="PANTHER" id="PTHR47622:SF1">
    <property type="entry name" value="ARGININE_SERINE-RICH PROTEIN 1"/>
    <property type="match status" value="1"/>
</dbReference>
<dbReference type="Pfam" id="PF17069">
    <property type="entry name" value="RSRP"/>
    <property type="match status" value="1"/>
</dbReference>
<accession>A0A401RXI5</accession>
<reference evidence="8 9" key="1">
    <citation type="journal article" date="2018" name="Nat. Ecol. Evol.">
        <title>Shark genomes provide insights into elasmobranch evolution and the origin of vertebrates.</title>
        <authorList>
            <person name="Hara Y"/>
            <person name="Yamaguchi K"/>
            <person name="Onimaru K"/>
            <person name="Kadota M"/>
            <person name="Koyanagi M"/>
            <person name="Keeley SD"/>
            <person name="Tatsumi K"/>
            <person name="Tanaka K"/>
            <person name="Motone F"/>
            <person name="Kageyama Y"/>
            <person name="Nozu R"/>
            <person name="Adachi N"/>
            <person name="Nishimura O"/>
            <person name="Nakagawa R"/>
            <person name="Tanegashima C"/>
            <person name="Kiyatake I"/>
            <person name="Matsumoto R"/>
            <person name="Murakumo K"/>
            <person name="Nishida K"/>
            <person name="Terakita A"/>
            <person name="Kuratani S"/>
            <person name="Sato K"/>
            <person name="Hyodo S Kuraku.S."/>
        </authorList>
    </citation>
    <scope>NUCLEOTIDE SEQUENCE [LARGE SCALE GENOMIC DNA]</scope>
</reference>
<dbReference type="Proteomes" id="UP000287033">
    <property type="component" value="Unassembled WGS sequence"/>
</dbReference>
<evidence type="ECO:0000256" key="5">
    <source>
        <dbReference type="ARBA" id="ARBA00023242"/>
    </source>
</evidence>
<dbReference type="GO" id="GO:0005634">
    <property type="term" value="C:nucleus"/>
    <property type="evidence" value="ECO:0007669"/>
    <property type="project" value="UniProtKB-SubCell"/>
</dbReference>
<evidence type="ECO:0000256" key="4">
    <source>
        <dbReference type="ARBA" id="ARBA00022553"/>
    </source>
</evidence>
<keyword evidence="5" id="KW-0539">Nucleus</keyword>
<evidence type="ECO:0000313" key="9">
    <source>
        <dbReference type="Proteomes" id="UP000287033"/>
    </source>
</evidence>
<comment type="similarity">
    <text evidence="2">Belongs to the RSRP family.</text>
</comment>
<evidence type="ECO:0000256" key="2">
    <source>
        <dbReference type="ARBA" id="ARBA00009534"/>
    </source>
</evidence>
<evidence type="ECO:0000256" key="3">
    <source>
        <dbReference type="ARBA" id="ARBA00018147"/>
    </source>
</evidence>
<evidence type="ECO:0000256" key="1">
    <source>
        <dbReference type="ARBA" id="ARBA00004123"/>
    </source>
</evidence>
<dbReference type="OMA" id="RISNRWE"/>
<evidence type="ECO:0000256" key="7">
    <source>
        <dbReference type="SAM" id="MobiDB-lite"/>
    </source>
</evidence>
<keyword evidence="4" id="KW-0597">Phosphoprotein</keyword>
<evidence type="ECO:0000313" key="8">
    <source>
        <dbReference type="EMBL" id="GCC22808.1"/>
    </source>
</evidence>
<feature type="compositionally biased region" description="Low complexity" evidence="7">
    <location>
        <begin position="128"/>
        <end position="206"/>
    </location>
</feature>
<keyword evidence="9" id="KW-1185">Reference proteome</keyword>
<feature type="region of interest" description="Disordered" evidence="7">
    <location>
        <begin position="418"/>
        <end position="442"/>
    </location>
</feature>
<dbReference type="EMBL" id="BEZZ01000018">
    <property type="protein sequence ID" value="GCC22808.1"/>
    <property type="molecule type" value="Genomic_DNA"/>
</dbReference>
<feature type="compositionally biased region" description="Basic residues" evidence="7">
    <location>
        <begin position="217"/>
        <end position="248"/>
    </location>
</feature>
<sequence>EKMVVVVDGHVCGSPTASKVQTAHYTRLNSCNLSWEPREEKSSYGKPNLQQVCDNVLKSNAKVVQVMEKDIEMDCETGGCHVQEQKTESIFAAVHELRLNSPCQGTDKNQRMSRSRTLAIKRSKDSRSSSASSSGSSRSGSMSSSGSSRSSSACSTGSSRSSSMSSSGHSRSISVSSSRSSCSSSASSASSRSSSLSSSERYGSSSDNVSFSSRGRYVYRQRSYKRSRRSCSRSRSRSRSRSCYRRSRCQMSYRSPQRYRSRSRCSRSYQRPRSSLRYRRSRSRSWSRSPCRFRRGYYGFAYRTQPRSHQRSRSRSRDRSFRLTQKDKQKLLEIAKANADKLLGRGNICLPSNLRPANPLTERLFEMKSNSDAVKAVTRKDYKKAEGDEPLQKLTSPPAKIETNHWIAFSVKNTVAKPLSQKTANTSRDSPEQKPKGSPYGQWVLVHNGHKNTVKTKTC</sequence>
<comment type="caution">
    <text evidence="8">The sequence shown here is derived from an EMBL/GenBank/DDBJ whole genome shotgun (WGS) entry which is preliminary data.</text>
</comment>
<name>A0A401RXI5_CHIPU</name>
<dbReference type="OrthoDB" id="9950396at2759"/>
<dbReference type="InterPro" id="IPR029656">
    <property type="entry name" value="RSRP1"/>
</dbReference>
<evidence type="ECO:0000256" key="6">
    <source>
        <dbReference type="ARBA" id="ARBA00034666"/>
    </source>
</evidence>
<gene>
    <name evidence="8" type="ORF">chiPu_0001198</name>
</gene>
<feature type="region of interest" description="Disordered" evidence="7">
    <location>
        <begin position="101"/>
        <end position="281"/>
    </location>
</feature>